<accession>A0A3B1A4X2</accession>
<proteinExistence type="predicted"/>
<dbReference type="InterPro" id="IPR032710">
    <property type="entry name" value="NTF2-like_dom_sf"/>
</dbReference>
<gene>
    <name evidence="1" type="ORF">MNBD_GAMMA21-2992</name>
</gene>
<dbReference type="AlphaFoldDB" id="A0A3B1A4X2"/>
<organism evidence="1">
    <name type="scientific">hydrothermal vent metagenome</name>
    <dbReference type="NCBI Taxonomy" id="652676"/>
    <lineage>
        <taxon>unclassified sequences</taxon>
        <taxon>metagenomes</taxon>
        <taxon>ecological metagenomes</taxon>
    </lineage>
</organism>
<name>A0A3B1A4X2_9ZZZZ</name>
<sequence>MRNVQKITIIILGYLVISCSEPIDDETQIRARIDSMAAATEAKEPGRVLEPVHKDFLGNAHVRRVNLKGLILLHFRRNKNVHVLVNNLDIVLADSPAPKTAKVTCNVVLAGRNQTLPETGRVLTVESEWLKEDGEWFVIRAKWRDPIAGYLN</sequence>
<dbReference type="PROSITE" id="PS51257">
    <property type="entry name" value="PROKAR_LIPOPROTEIN"/>
    <property type="match status" value="1"/>
</dbReference>
<dbReference type="EMBL" id="UOFR01000029">
    <property type="protein sequence ID" value="VAW94637.1"/>
    <property type="molecule type" value="Genomic_DNA"/>
</dbReference>
<evidence type="ECO:0000313" key="1">
    <source>
        <dbReference type="EMBL" id="VAW94637.1"/>
    </source>
</evidence>
<evidence type="ECO:0008006" key="2">
    <source>
        <dbReference type="Google" id="ProtNLM"/>
    </source>
</evidence>
<protein>
    <recommendedName>
        <fullName evidence="2">Nuclear transport factor 2 family protein</fullName>
    </recommendedName>
</protein>
<reference evidence="1" key="1">
    <citation type="submission" date="2018-06" db="EMBL/GenBank/DDBJ databases">
        <authorList>
            <person name="Zhirakovskaya E."/>
        </authorList>
    </citation>
    <scope>NUCLEOTIDE SEQUENCE</scope>
</reference>
<dbReference type="SUPFAM" id="SSF54427">
    <property type="entry name" value="NTF2-like"/>
    <property type="match status" value="1"/>
</dbReference>